<proteinExistence type="inferred from homology"/>
<dbReference type="GO" id="GO:0043856">
    <property type="term" value="F:anti-sigma factor antagonist activity"/>
    <property type="evidence" value="ECO:0007669"/>
    <property type="project" value="InterPro"/>
</dbReference>
<accession>A0A7I7YPW5</accession>
<evidence type="ECO:0000256" key="1">
    <source>
        <dbReference type="ARBA" id="ARBA00009013"/>
    </source>
</evidence>
<feature type="domain" description="STAS" evidence="3">
    <location>
        <begin position="1"/>
        <end position="107"/>
    </location>
</feature>
<dbReference type="InterPro" id="IPR036513">
    <property type="entry name" value="STAS_dom_sf"/>
</dbReference>
<dbReference type="InterPro" id="IPR003658">
    <property type="entry name" value="Anti-sigma_ant"/>
</dbReference>
<dbReference type="RefSeq" id="WP_249026283.1">
    <property type="nucleotide sequence ID" value="NZ_JACKUX010000015.1"/>
</dbReference>
<sequence length="112" mass="11553">MASQRMRGIEVLKAVGEIDLGSAPVLADATDRALAGRPAAMVIDLSDVDFMASAGLEVLVKAYRTAAGNTKVVVVADGPATSRPIRLMGVDEVVPLYSVLDDAIAGLTDGEL</sequence>
<dbReference type="AlphaFoldDB" id="A0A7I7YPW5"/>
<dbReference type="Proteomes" id="UP000467105">
    <property type="component" value="Chromosome"/>
</dbReference>
<name>A0A7I7YPW5_9MYCO</name>
<dbReference type="PANTHER" id="PTHR33495:SF13">
    <property type="entry name" value="ANTI-SIGMA-F FACTOR ANTAGONIST RSFB"/>
    <property type="match status" value="1"/>
</dbReference>
<evidence type="ECO:0000256" key="2">
    <source>
        <dbReference type="RuleBase" id="RU003749"/>
    </source>
</evidence>
<evidence type="ECO:0000313" key="4">
    <source>
        <dbReference type="EMBL" id="BBZ43679.1"/>
    </source>
</evidence>
<dbReference type="PANTHER" id="PTHR33495">
    <property type="entry name" value="ANTI-SIGMA FACTOR ANTAGONIST TM_1081-RELATED-RELATED"/>
    <property type="match status" value="1"/>
</dbReference>
<dbReference type="CDD" id="cd07043">
    <property type="entry name" value="STAS_anti-anti-sigma_factors"/>
    <property type="match status" value="1"/>
</dbReference>
<dbReference type="Gene3D" id="3.30.750.24">
    <property type="entry name" value="STAS domain"/>
    <property type="match status" value="1"/>
</dbReference>
<dbReference type="SUPFAM" id="SSF52091">
    <property type="entry name" value="SpoIIaa-like"/>
    <property type="match status" value="1"/>
</dbReference>
<dbReference type="Pfam" id="PF01740">
    <property type="entry name" value="STAS"/>
    <property type="match status" value="1"/>
</dbReference>
<dbReference type="NCBIfam" id="TIGR00377">
    <property type="entry name" value="ant_ant_sig"/>
    <property type="match status" value="1"/>
</dbReference>
<dbReference type="EMBL" id="AP022614">
    <property type="protein sequence ID" value="BBZ43679.1"/>
    <property type="molecule type" value="Genomic_DNA"/>
</dbReference>
<evidence type="ECO:0000259" key="3">
    <source>
        <dbReference type="PROSITE" id="PS50801"/>
    </source>
</evidence>
<protein>
    <recommendedName>
        <fullName evidence="2">Anti-sigma factor antagonist</fullName>
    </recommendedName>
</protein>
<dbReference type="InterPro" id="IPR002645">
    <property type="entry name" value="STAS_dom"/>
</dbReference>
<comment type="similarity">
    <text evidence="1 2">Belongs to the anti-sigma-factor antagonist family.</text>
</comment>
<evidence type="ECO:0000313" key="5">
    <source>
        <dbReference type="Proteomes" id="UP000467105"/>
    </source>
</evidence>
<keyword evidence="5" id="KW-1185">Reference proteome</keyword>
<dbReference type="PROSITE" id="PS50801">
    <property type="entry name" value="STAS"/>
    <property type="match status" value="1"/>
</dbReference>
<organism evidence="4 5">
    <name type="scientific">Mycobacterium parmense</name>
    <dbReference type="NCBI Taxonomy" id="185642"/>
    <lineage>
        <taxon>Bacteria</taxon>
        <taxon>Bacillati</taxon>
        <taxon>Actinomycetota</taxon>
        <taxon>Actinomycetes</taxon>
        <taxon>Mycobacteriales</taxon>
        <taxon>Mycobacteriaceae</taxon>
        <taxon>Mycobacterium</taxon>
        <taxon>Mycobacterium simiae complex</taxon>
    </lineage>
</organism>
<reference evidence="4 5" key="1">
    <citation type="journal article" date="2019" name="Emerg. Microbes Infect.">
        <title>Comprehensive subspecies identification of 175 nontuberculous mycobacteria species based on 7547 genomic profiles.</title>
        <authorList>
            <person name="Matsumoto Y."/>
            <person name="Kinjo T."/>
            <person name="Motooka D."/>
            <person name="Nabeya D."/>
            <person name="Jung N."/>
            <person name="Uechi K."/>
            <person name="Horii T."/>
            <person name="Iida T."/>
            <person name="Fujita J."/>
            <person name="Nakamura S."/>
        </authorList>
    </citation>
    <scope>NUCLEOTIDE SEQUENCE [LARGE SCALE GENOMIC DNA]</scope>
    <source>
        <strain evidence="4 5">JCM 14742</strain>
    </source>
</reference>
<gene>
    <name evidence="4" type="primary">rsfB_1</name>
    <name evidence="4" type="ORF">MPRM_09600</name>
</gene>